<keyword evidence="4" id="KW-0524">Neurogenesis</keyword>
<evidence type="ECO:0000256" key="8">
    <source>
        <dbReference type="ARBA" id="ARBA00023163"/>
    </source>
</evidence>
<dbReference type="GO" id="GO:0005634">
    <property type="term" value="C:nucleus"/>
    <property type="evidence" value="ECO:0007669"/>
    <property type="project" value="UniProtKB-SubCell"/>
</dbReference>
<sequence length="336" mass="38135">MTPAAKSIANSVTTTPAATDSYLTPAQNWDTRNQSSSSSISMNLSSGLTDQPISYLWTEHDYDTLVHSTDLTIDKCKRTRTNFSVKQLEELEMVFRVSHYPTLSVREELAQRLALPESRIQVWFQNRRAKWRKKENTRKGPGRPAHNAQPLTCSGEPIDPKELMQRELYRLERRRLKLLKRSIQHETKRSSRGRTLTTDPYDFDNPQTRSSGSLSTDKSRTTSSPLDQPLILSASAEPQTTQSSLFTRLGLPFSPHNGTLTVHPVRAPQQPSELEQLICLSTLTDSQPLIENHPTKTVLTPDERPSDEKCKPSNDFPDMDQNKFTLFTIEKILATE</sequence>
<accession>A0A504WVD5</accession>
<dbReference type="GO" id="GO:0030154">
    <property type="term" value="P:cell differentiation"/>
    <property type="evidence" value="ECO:0007669"/>
    <property type="project" value="UniProtKB-KW"/>
</dbReference>
<dbReference type="GO" id="GO:0007399">
    <property type="term" value="P:nervous system development"/>
    <property type="evidence" value="ECO:0007669"/>
    <property type="project" value="UniProtKB-KW"/>
</dbReference>
<keyword evidence="6 11" id="KW-0238">DNA-binding</keyword>
<proteinExistence type="inferred from homology"/>
<evidence type="ECO:0000256" key="5">
    <source>
        <dbReference type="ARBA" id="ARBA00023015"/>
    </source>
</evidence>
<name>A0A504WVD5_FASGI</name>
<evidence type="ECO:0000256" key="4">
    <source>
        <dbReference type="ARBA" id="ARBA00022902"/>
    </source>
</evidence>
<keyword evidence="7 11" id="KW-0371">Homeobox</keyword>
<dbReference type="STRING" id="46835.A0A504WVD5"/>
<evidence type="ECO:0000256" key="6">
    <source>
        <dbReference type="ARBA" id="ARBA00023125"/>
    </source>
</evidence>
<dbReference type="CDD" id="cd00086">
    <property type="entry name" value="homeodomain"/>
    <property type="match status" value="1"/>
</dbReference>
<dbReference type="InterPro" id="IPR017970">
    <property type="entry name" value="Homeobox_CS"/>
</dbReference>
<keyword evidence="3" id="KW-0221">Differentiation</keyword>
<evidence type="ECO:0000256" key="9">
    <source>
        <dbReference type="ARBA" id="ARBA00023242"/>
    </source>
</evidence>
<dbReference type="SUPFAM" id="SSF46689">
    <property type="entry name" value="Homeodomain-like"/>
    <property type="match status" value="1"/>
</dbReference>
<comment type="similarity">
    <text evidence="10">Belongs to the paired homeobox family. Unc-4 subfamily.</text>
</comment>
<dbReference type="GO" id="GO:0000981">
    <property type="term" value="F:DNA-binding transcription factor activity, RNA polymerase II-specific"/>
    <property type="evidence" value="ECO:0007669"/>
    <property type="project" value="InterPro"/>
</dbReference>
<dbReference type="OrthoDB" id="6159439at2759"/>
<keyword evidence="9 11" id="KW-0539">Nucleus</keyword>
<evidence type="ECO:0000256" key="7">
    <source>
        <dbReference type="ARBA" id="ARBA00023155"/>
    </source>
</evidence>
<dbReference type="PROSITE" id="PS50071">
    <property type="entry name" value="HOMEOBOX_2"/>
    <property type="match status" value="1"/>
</dbReference>
<dbReference type="InterPro" id="IPR001356">
    <property type="entry name" value="HD"/>
</dbReference>
<evidence type="ECO:0000313" key="15">
    <source>
        <dbReference type="EMBL" id="TPP39758.1"/>
    </source>
</evidence>
<gene>
    <name evidence="15" type="ORF">FGIG_08224</name>
</gene>
<keyword evidence="5" id="KW-0805">Transcription regulation</keyword>
<dbReference type="AlphaFoldDB" id="A0A504WVD5"/>
<evidence type="ECO:0000313" key="16">
    <source>
        <dbReference type="Proteomes" id="UP000316759"/>
    </source>
</evidence>
<evidence type="ECO:0000256" key="2">
    <source>
        <dbReference type="ARBA" id="ARBA00022473"/>
    </source>
</evidence>
<comment type="caution">
    <text evidence="15">The sequence shown here is derived from an EMBL/GenBank/DDBJ whole genome shotgun (WGS) entry which is preliminary data.</text>
</comment>
<evidence type="ECO:0000256" key="13">
    <source>
        <dbReference type="SAM" id="MobiDB-lite"/>
    </source>
</evidence>
<evidence type="ECO:0000256" key="11">
    <source>
        <dbReference type="PROSITE-ProRule" id="PRU00108"/>
    </source>
</evidence>
<comment type="subcellular location">
    <subcellularLocation>
        <location evidence="1 11 12">Nucleus</location>
    </subcellularLocation>
</comment>
<dbReference type="PROSITE" id="PS00027">
    <property type="entry name" value="HOMEOBOX_1"/>
    <property type="match status" value="1"/>
</dbReference>
<dbReference type="GO" id="GO:1990837">
    <property type="term" value="F:sequence-specific double-stranded DNA binding"/>
    <property type="evidence" value="ECO:0007669"/>
    <property type="project" value="TreeGrafter"/>
</dbReference>
<feature type="domain" description="Homeobox" evidence="14">
    <location>
        <begin position="74"/>
        <end position="134"/>
    </location>
</feature>
<feature type="region of interest" description="Disordered" evidence="13">
    <location>
        <begin position="22"/>
        <end position="43"/>
    </location>
</feature>
<dbReference type="EMBL" id="SUNJ01015787">
    <property type="protein sequence ID" value="TPP39758.1"/>
    <property type="molecule type" value="Genomic_DNA"/>
</dbReference>
<organism evidence="15 16">
    <name type="scientific">Fasciola gigantica</name>
    <name type="common">Giant liver fluke</name>
    <dbReference type="NCBI Taxonomy" id="46835"/>
    <lineage>
        <taxon>Eukaryota</taxon>
        <taxon>Metazoa</taxon>
        <taxon>Spiralia</taxon>
        <taxon>Lophotrochozoa</taxon>
        <taxon>Platyhelminthes</taxon>
        <taxon>Trematoda</taxon>
        <taxon>Digenea</taxon>
        <taxon>Plagiorchiida</taxon>
        <taxon>Echinostomata</taxon>
        <taxon>Echinostomatoidea</taxon>
        <taxon>Fasciolidae</taxon>
        <taxon>Fasciola</taxon>
    </lineage>
</organism>
<feature type="compositionally biased region" description="Polar residues" evidence="13">
    <location>
        <begin position="205"/>
        <end position="226"/>
    </location>
</feature>
<dbReference type="FunFam" id="1.10.10.60:FF:000679">
    <property type="entry name" value="Homeobox protein aristaless"/>
    <property type="match status" value="1"/>
</dbReference>
<evidence type="ECO:0000256" key="3">
    <source>
        <dbReference type="ARBA" id="ARBA00022782"/>
    </source>
</evidence>
<feature type="compositionally biased region" description="Polar residues" evidence="13">
    <location>
        <begin position="22"/>
        <end position="34"/>
    </location>
</feature>
<protein>
    <submittedName>
        <fullName evidence="15">Odysseus</fullName>
    </submittedName>
</protein>
<evidence type="ECO:0000256" key="1">
    <source>
        <dbReference type="ARBA" id="ARBA00004123"/>
    </source>
</evidence>
<reference evidence="15 16" key="1">
    <citation type="submission" date="2019-04" db="EMBL/GenBank/DDBJ databases">
        <title>Annotation for the trematode Fasciola gigantica.</title>
        <authorList>
            <person name="Choi Y.-J."/>
        </authorList>
    </citation>
    <scope>NUCLEOTIDE SEQUENCE [LARGE SCALE GENOMIC DNA]</scope>
    <source>
        <strain evidence="15">Uganda_cow_1</strain>
    </source>
</reference>
<keyword evidence="16" id="KW-1185">Reference proteome</keyword>
<evidence type="ECO:0000259" key="14">
    <source>
        <dbReference type="PROSITE" id="PS50071"/>
    </source>
</evidence>
<evidence type="ECO:0000256" key="10">
    <source>
        <dbReference type="ARBA" id="ARBA00038351"/>
    </source>
</evidence>
<keyword evidence="8" id="KW-0804">Transcription</keyword>
<dbReference type="PANTHER" id="PTHR46799">
    <property type="entry name" value="HOMEOBOX PROTEIN UNC-4 HOMOLOG"/>
    <property type="match status" value="1"/>
</dbReference>
<evidence type="ECO:0000256" key="12">
    <source>
        <dbReference type="RuleBase" id="RU000682"/>
    </source>
</evidence>
<feature type="DNA-binding region" description="Homeobox" evidence="11">
    <location>
        <begin position="76"/>
        <end position="135"/>
    </location>
</feature>
<dbReference type="InterPro" id="IPR009057">
    <property type="entry name" value="Homeodomain-like_sf"/>
</dbReference>
<dbReference type="PANTHER" id="PTHR46799:SF1">
    <property type="entry name" value="HOMEOBOX PROTEIN UNC-4 HOMOLOG"/>
    <property type="match status" value="1"/>
</dbReference>
<feature type="region of interest" description="Disordered" evidence="13">
    <location>
        <begin position="182"/>
        <end position="228"/>
    </location>
</feature>
<dbReference type="Gene3D" id="1.10.10.60">
    <property type="entry name" value="Homeodomain-like"/>
    <property type="match status" value="1"/>
</dbReference>
<keyword evidence="2" id="KW-0217">Developmental protein</keyword>
<dbReference type="Proteomes" id="UP000316759">
    <property type="component" value="Unassembled WGS sequence"/>
</dbReference>
<feature type="region of interest" description="Disordered" evidence="13">
    <location>
        <begin position="131"/>
        <end position="159"/>
    </location>
</feature>
<dbReference type="SMART" id="SM00389">
    <property type="entry name" value="HOX"/>
    <property type="match status" value="1"/>
</dbReference>
<dbReference type="Pfam" id="PF00046">
    <property type="entry name" value="Homeodomain"/>
    <property type="match status" value="1"/>
</dbReference>